<proteinExistence type="predicted"/>
<accession>A0A1T4WZ05</accession>
<dbReference type="GO" id="GO:0000175">
    <property type="term" value="F:3'-5'-RNA exonuclease activity"/>
    <property type="evidence" value="ECO:0007669"/>
    <property type="project" value="TreeGrafter"/>
</dbReference>
<evidence type="ECO:0000313" key="2">
    <source>
        <dbReference type="EMBL" id="SKA82592.1"/>
    </source>
</evidence>
<sequence length="489" mass="52893">MSDAPRTLGRVTRFPLRLTTSADDRLATAIAAIRTDLDLPAAFSASVELEAQRAVAANPLPHLDLTDVPFITIDPEGSTDLDQAVQIERLGEGYLVRYAIADVPAFVEPLGEIDAEARRRGQTFYAPDGRIPLHPTIISESAASLLPNEVRGAFVWQFSLDADGAVLSTKLSRARIRSIRQLSYVEAQHEIDEGAGRDAGGPDITLMLLAEVGPARRALERVRGGASLSRPEQIVFSRDGHYTLERRSSLPVEEWNAQISLLTGMEAARIMIAGRVGILRTMPAPDADTIERFRLRTEALGHPWPESMPYGEYLASLDSNDPLQLAITHAAGSLFRGAGYTAFDGEVPEQAIQAAVAAPYAHTTAPLRRLVDRFTLVVCEALCAGETPPRWARDALPTLPKIMAASDSRASQLDNRSIAAIEGALLSDRIGDVFDASVISAKESRGVIQVIDPAVDAECTGRLTPGERVRARLVEADIETGRVLFELVA</sequence>
<dbReference type="EMBL" id="FUYG01000001">
    <property type="protein sequence ID" value="SKA82592.1"/>
    <property type="molecule type" value="Genomic_DNA"/>
</dbReference>
<dbReference type="Pfam" id="PF18614">
    <property type="entry name" value="RNase_II_C_S1"/>
    <property type="match status" value="1"/>
</dbReference>
<dbReference type="Pfam" id="PF00773">
    <property type="entry name" value="RNB"/>
    <property type="match status" value="1"/>
</dbReference>
<dbReference type="SMART" id="SM00955">
    <property type="entry name" value="RNB"/>
    <property type="match status" value="1"/>
</dbReference>
<dbReference type="PANTHER" id="PTHR23355">
    <property type="entry name" value="RIBONUCLEASE"/>
    <property type="match status" value="1"/>
</dbReference>
<dbReference type="SUPFAM" id="SSF50249">
    <property type="entry name" value="Nucleic acid-binding proteins"/>
    <property type="match status" value="1"/>
</dbReference>
<organism evidence="2 3">
    <name type="scientific">Agreia bicolorata</name>
    <dbReference type="NCBI Taxonomy" id="110935"/>
    <lineage>
        <taxon>Bacteria</taxon>
        <taxon>Bacillati</taxon>
        <taxon>Actinomycetota</taxon>
        <taxon>Actinomycetes</taxon>
        <taxon>Micrococcales</taxon>
        <taxon>Microbacteriaceae</taxon>
        <taxon>Agreia</taxon>
    </lineage>
</organism>
<evidence type="ECO:0000259" key="1">
    <source>
        <dbReference type="SMART" id="SM00955"/>
    </source>
</evidence>
<dbReference type="PANTHER" id="PTHR23355:SF9">
    <property type="entry name" value="DIS3-LIKE EXONUCLEASE 2"/>
    <property type="match status" value="1"/>
</dbReference>
<dbReference type="AlphaFoldDB" id="A0A1T4WZ05"/>
<feature type="domain" description="RNB" evidence="1">
    <location>
        <begin position="62"/>
        <end position="385"/>
    </location>
</feature>
<dbReference type="InterPro" id="IPR001900">
    <property type="entry name" value="RNase_II/R"/>
</dbReference>
<dbReference type="GO" id="GO:0003723">
    <property type="term" value="F:RNA binding"/>
    <property type="evidence" value="ECO:0007669"/>
    <property type="project" value="InterPro"/>
</dbReference>
<dbReference type="InterPro" id="IPR012340">
    <property type="entry name" value="NA-bd_OB-fold"/>
</dbReference>
<dbReference type="GO" id="GO:0000932">
    <property type="term" value="C:P-body"/>
    <property type="evidence" value="ECO:0007669"/>
    <property type="project" value="TreeGrafter"/>
</dbReference>
<dbReference type="GO" id="GO:0006402">
    <property type="term" value="P:mRNA catabolic process"/>
    <property type="evidence" value="ECO:0007669"/>
    <property type="project" value="TreeGrafter"/>
</dbReference>
<dbReference type="Proteomes" id="UP000189735">
    <property type="component" value="Unassembled WGS sequence"/>
</dbReference>
<reference evidence="3" key="1">
    <citation type="submission" date="2017-02" db="EMBL/GenBank/DDBJ databases">
        <authorList>
            <person name="Varghese N."/>
            <person name="Submissions S."/>
        </authorList>
    </citation>
    <scope>NUCLEOTIDE SEQUENCE [LARGE SCALE GENOMIC DNA]</scope>
    <source>
        <strain evidence="3">VKM Ac-2052</strain>
    </source>
</reference>
<dbReference type="InterPro" id="IPR050180">
    <property type="entry name" value="RNR_Ribonuclease"/>
</dbReference>
<dbReference type="InterPro" id="IPR040596">
    <property type="entry name" value="RNase_II_C_S1"/>
</dbReference>
<name>A0A1T4WZ05_9MICO</name>
<evidence type="ECO:0000313" key="3">
    <source>
        <dbReference type="Proteomes" id="UP000189735"/>
    </source>
</evidence>
<gene>
    <name evidence="2" type="ORF">SAMN06295879_0497</name>
</gene>
<protein>
    <submittedName>
        <fullName evidence="2">Exoribonuclease R</fullName>
    </submittedName>
</protein>